<proteinExistence type="predicted"/>
<dbReference type="Proteomes" id="UP000244855">
    <property type="component" value="Unassembled WGS sequence"/>
</dbReference>
<sequence length="156" mass="16246">SLGAQVRSQIDVLNASVIELTSAVTAYDPNLLNLIPQSLAVVGATAKVDGATVKTTWLTATSGNFTAAESESVVTTLASLITPIQGSLGALGGKYAAFKKTLQTPIVLLSLKTLKKHTGELVEALEEKATAQWAAFLPLGRTLLDASFDEAIAIYS</sequence>
<dbReference type="OrthoDB" id="2422134at2759"/>
<feature type="non-terminal residue" evidence="1">
    <location>
        <position position="156"/>
    </location>
</feature>
<keyword evidence="2" id="KW-1185">Reference proteome</keyword>
<reference evidence="1 2" key="1">
    <citation type="journal article" date="2018" name="Sci. Rep.">
        <title>Comparative genomics provides insights into the lifestyle and reveals functional heterogeneity of dark septate endophytic fungi.</title>
        <authorList>
            <person name="Knapp D.G."/>
            <person name="Nemeth J.B."/>
            <person name="Barry K."/>
            <person name="Hainaut M."/>
            <person name="Henrissat B."/>
            <person name="Johnson J."/>
            <person name="Kuo A."/>
            <person name="Lim J.H.P."/>
            <person name="Lipzen A."/>
            <person name="Nolan M."/>
            <person name="Ohm R.A."/>
            <person name="Tamas L."/>
            <person name="Grigoriev I.V."/>
            <person name="Spatafora J.W."/>
            <person name="Nagy L.G."/>
            <person name="Kovacs G.M."/>
        </authorList>
    </citation>
    <scope>NUCLEOTIDE SEQUENCE [LARGE SCALE GENOMIC DNA]</scope>
    <source>
        <strain evidence="1 2">DSE2036</strain>
    </source>
</reference>
<dbReference type="PANTHER" id="PTHR38123">
    <property type="entry name" value="CELL WALL SERINE-THREONINE-RICH GALACTOMANNOPROTEIN MP1 (AFU_ORTHOLOGUE AFUA_4G03240)"/>
    <property type="match status" value="1"/>
</dbReference>
<organism evidence="1 2">
    <name type="scientific">Periconia macrospinosa</name>
    <dbReference type="NCBI Taxonomy" id="97972"/>
    <lineage>
        <taxon>Eukaryota</taxon>
        <taxon>Fungi</taxon>
        <taxon>Dikarya</taxon>
        <taxon>Ascomycota</taxon>
        <taxon>Pezizomycotina</taxon>
        <taxon>Dothideomycetes</taxon>
        <taxon>Pleosporomycetidae</taxon>
        <taxon>Pleosporales</taxon>
        <taxon>Massarineae</taxon>
        <taxon>Periconiaceae</taxon>
        <taxon>Periconia</taxon>
    </lineage>
</organism>
<dbReference type="AlphaFoldDB" id="A0A2V1DKG3"/>
<feature type="non-terminal residue" evidence="1">
    <location>
        <position position="1"/>
    </location>
</feature>
<protein>
    <recommendedName>
        <fullName evidence="3">Antigenic cell wall galactomanno protein</fullName>
    </recommendedName>
</protein>
<evidence type="ECO:0008006" key="3">
    <source>
        <dbReference type="Google" id="ProtNLM"/>
    </source>
</evidence>
<name>A0A2V1DKG3_9PLEO</name>
<dbReference type="EMBL" id="KZ805421">
    <property type="protein sequence ID" value="PVH98103.1"/>
    <property type="molecule type" value="Genomic_DNA"/>
</dbReference>
<dbReference type="PANTHER" id="PTHR38123:SF1">
    <property type="entry name" value="HYDROPHOBIC SURFACE BINDING PROTEIN"/>
    <property type="match status" value="1"/>
</dbReference>
<gene>
    <name evidence="1" type="ORF">DM02DRAFT_485062</name>
</gene>
<dbReference type="Pfam" id="PF12296">
    <property type="entry name" value="HsbA"/>
    <property type="match status" value="1"/>
</dbReference>
<accession>A0A2V1DKG3</accession>
<dbReference type="Gene3D" id="1.20.1280.140">
    <property type="match status" value="1"/>
</dbReference>
<dbReference type="InterPro" id="IPR021054">
    <property type="entry name" value="Cell_wall_mannoprotein_1"/>
</dbReference>
<dbReference type="GO" id="GO:0005576">
    <property type="term" value="C:extracellular region"/>
    <property type="evidence" value="ECO:0007669"/>
    <property type="project" value="TreeGrafter"/>
</dbReference>
<evidence type="ECO:0000313" key="2">
    <source>
        <dbReference type="Proteomes" id="UP000244855"/>
    </source>
</evidence>
<evidence type="ECO:0000313" key="1">
    <source>
        <dbReference type="EMBL" id="PVH98103.1"/>
    </source>
</evidence>